<comment type="caution">
    <text evidence="2">The sequence shown here is derived from an EMBL/GenBank/DDBJ whole genome shotgun (WGS) entry which is preliminary data.</text>
</comment>
<dbReference type="RefSeq" id="WP_106562991.1">
    <property type="nucleotide sequence ID" value="NZ_PYAU01000001.1"/>
</dbReference>
<feature type="transmembrane region" description="Helical" evidence="1">
    <location>
        <begin position="33"/>
        <end position="51"/>
    </location>
</feature>
<dbReference type="Proteomes" id="UP000241203">
    <property type="component" value="Unassembled WGS sequence"/>
</dbReference>
<evidence type="ECO:0000313" key="4">
    <source>
        <dbReference type="Proteomes" id="UP000241203"/>
    </source>
</evidence>
<accession>A0A2P8GVE5</accession>
<evidence type="ECO:0000313" key="3">
    <source>
        <dbReference type="EMBL" id="RUQ87519.1"/>
    </source>
</evidence>
<evidence type="ECO:0000256" key="1">
    <source>
        <dbReference type="SAM" id="Phobius"/>
    </source>
</evidence>
<evidence type="ECO:0000313" key="5">
    <source>
        <dbReference type="Proteomes" id="UP000268291"/>
    </source>
</evidence>
<reference evidence="3 5" key="2">
    <citation type="submission" date="2018-12" db="EMBL/GenBank/DDBJ databases">
        <authorList>
            <person name="hu s."/>
            <person name="Xu Y."/>
            <person name="Xu B."/>
            <person name="Li F."/>
        </authorList>
    </citation>
    <scope>NUCLEOTIDE SEQUENCE [LARGE SCALE GENOMIC DNA]</scope>
    <source>
        <strain evidence="3 5">KSW2-17</strain>
    </source>
</reference>
<dbReference type="EMBL" id="RZGY01000001">
    <property type="protein sequence ID" value="RUQ87519.1"/>
    <property type="molecule type" value="Genomic_DNA"/>
</dbReference>
<dbReference type="Proteomes" id="UP000268291">
    <property type="component" value="Unassembled WGS sequence"/>
</dbReference>
<keyword evidence="5" id="KW-1185">Reference proteome</keyword>
<keyword evidence="1" id="KW-0472">Membrane</keyword>
<sequence>MDIEADAPSAEQADAYDAAEKVRAWSALVGAELAALAGALVLAASTSIAALDATPLERLGTALATFALAGVLPLPLLLLVQLVVDERMRRRAIPFGLVALARGVTFAVLAGALLGLFGVISGQIAAAPSLMWAGAAAGLWVGSIGTVLGLALERSRGARIMSTAVVLAAIIVGFVALVMLAAAT</sequence>
<feature type="transmembrane region" description="Helical" evidence="1">
    <location>
        <begin position="63"/>
        <end position="84"/>
    </location>
</feature>
<keyword evidence="1" id="KW-0812">Transmembrane</keyword>
<keyword evidence="1" id="KW-1133">Transmembrane helix</keyword>
<dbReference type="AlphaFoldDB" id="A0A2P8GVE5"/>
<gene>
    <name evidence="2" type="ORF">CLV49_1521</name>
    <name evidence="3" type="ORF">ELQ93_11590</name>
</gene>
<dbReference type="EMBL" id="PYAU01000001">
    <property type="protein sequence ID" value="PSL37913.1"/>
    <property type="molecule type" value="Genomic_DNA"/>
</dbReference>
<protein>
    <submittedName>
        <fullName evidence="2">Uncharacterized protein</fullName>
    </submittedName>
</protein>
<feature type="transmembrane region" description="Helical" evidence="1">
    <location>
        <begin position="164"/>
        <end position="183"/>
    </location>
</feature>
<feature type="transmembrane region" description="Helical" evidence="1">
    <location>
        <begin position="132"/>
        <end position="152"/>
    </location>
</feature>
<name>A0A2P8GVE5_9MICO</name>
<evidence type="ECO:0000313" key="2">
    <source>
        <dbReference type="EMBL" id="PSL37913.1"/>
    </source>
</evidence>
<feature type="transmembrane region" description="Helical" evidence="1">
    <location>
        <begin position="96"/>
        <end position="120"/>
    </location>
</feature>
<reference evidence="2 4" key="1">
    <citation type="submission" date="2018-03" db="EMBL/GenBank/DDBJ databases">
        <title>Genomic Encyclopedia of Archaeal and Bacterial Type Strains, Phase II (KMG-II): from individual species to whole genera.</title>
        <authorList>
            <person name="Goeker M."/>
        </authorList>
    </citation>
    <scope>NUCLEOTIDE SEQUENCE [LARGE SCALE GENOMIC DNA]</scope>
    <source>
        <strain evidence="2 4">DSM 21548</strain>
    </source>
</reference>
<organism evidence="2 4">
    <name type="scientific">Labedella gwakjiensis</name>
    <dbReference type="NCBI Taxonomy" id="390269"/>
    <lineage>
        <taxon>Bacteria</taxon>
        <taxon>Bacillati</taxon>
        <taxon>Actinomycetota</taxon>
        <taxon>Actinomycetes</taxon>
        <taxon>Micrococcales</taxon>
        <taxon>Microbacteriaceae</taxon>
        <taxon>Labedella</taxon>
    </lineage>
</organism>
<proteinExistence type="predicted"/>